<feature type="domain" description="NADP-dependent oxidoreductase" evidence="3">
    <location>
        <begin position="29"/>
        <end position="346"/>
    </location>
</feature>
<dbReference type="SUPFAM" id="SSF51430">
    <property type="entry name" value="NAD(P)-linked oxidoreductase"/>
    <property type="match status" value="1"/>
</dbReference>
<keyword evidence="1" id="KW-0521">NADP</keyword>
<reference evidence="4 5" key="1">
    <citation type="journal article" date="2016" name="Mol. Biol. Evol.">
        <title>Comparative Genomics of Early-Diverging Mushroom-Forming Fungi Provides Insights into the Origins of Lignocellulose Decay Capabilities.</title>
        <authorList>
            <person name="Nagy L.G."/>
            <person name="Riley R."/>
            <person name="Tritt A."/>
            <person name="Adam C."/>
            <person name="Daum C."/>
            <person name="Floudas D."/>
            <person name="Sun H."/>
            <person name="Yadav J.S."/>
            <person name="Pangilinan J."/>
            <person name="Larsson K.H."/>
            <person name="Matsuura K."/>
            <person name="Barry K."/>
            <person name="Labutti K."/>
            <person name="Kuo R."/>
            <person name="Ohm R.A."/>
            <person name="Bhattacharya S.S."/>
            <person name="Shirouzu T."/>
            <person name="Yoshinaga Y."/>
            <person name="Martin F.M."/>
            <person name="Grigoriev I.V."/>
            <person name="Hibbett D.S."/>
        </authorList>
    </citation>
    <scope>NUCLEOTIDE SEQUENCE [LARGE SCALE GENOMIC DNA]</scope>
    <source>
        <strain evidence="4 5">TUFC12733</strain>
    </source>
</reference>
<dbReference type="GO" id="GO:0005829">
    <property type="term" value="C:cytosol"/>
    <property type="evidence" value="ECO:0007669"/>
    <property type="project" value="UniProtKB-ARBA"/>
</dbReference>
<evidence type="ECO:0000256" key="2">
    <source>
        <dbReference type="ARBA" id="ARBA00023002"/>
    </source>
</evidence>
<dbReference type="PANTHER" id="PTHR43364">
    <property type="entry name" value="NADH-SPECIFIC METHYLGLYOXAL REDUCTASE-RELATED"/>
    <property type="match status" value="1"/>
</dbReference>
<dbReference type="GO" id="GO:0016491">
    <property type="term" value="F:oxidoreductase activity"/>
    <property type="evidence" value="ECO:0007669"/>
    <property type="project" value="UniProtKB-KW"/>
</dbReference>
<dbReference type="InterPro" id="IPR036812">
    <property type="entry name" value="NAD(P)_OxRdtase_dom_sf"/>
</dbReference>
<protein>
    <submittedName>
        <fullName evidence="4">Aldo/keto reductase</fullName>
    </submittedName>
</protein>
<dbReference type="STRING" id="1330018.A0A167MB37"/>
<proteinExistence type="predicted"/>
<organism evidence="4 5">
    <name type="scientific">Calocera viscosa (strain TUFC12733)</name>
    <dbReference type="NCBI Taxonomy" id="1330018"/>
    <lineage>
        <taxon>Eukaryota</taxon>
        <taxon>Fungi</taxon>
        <taxon>Dikarya</taxon>
        <taxon>Basidiomycota</taxon>
        <taxon>Agaricomycotina</taxon>
        <taxon>Dacrymycetes</taxon>
        <taxon>Dacrymycetales</taxon>
        <taxon>Dacrymycetaceae</taxon>
        <taxon>Calocera</taxon>
    </lineage>
</organism>
<keyword evidence="2" id="KW-0560">Oxidoreductase</keyword>
<dbReference type="CDD" id="cd19079">
    <property type="entry name" value="AKR_EcYajO-like"/>
    <property type="match status" value="1"/>
</dbReference>
<evidence type="ECO:0000313" key="5">
    <source>
        <dbReference type="Proteomes" id="UP000076738"/>
    </source>
</evidence>
<dbReference type="Pfam" id="PF00248">
    <property type="entry name" value="Aldo_ket_red"/>
    <property type="match status" value="1"/>
</dbReference>
<dbReference type="FunFam" id="3.20.20.100:FF:000004">
    <property type="entry name" value="Oxidoreductase, aldo/keto reductase"/>
    <property type="match status" value="1"/>
</dbReference>
<dbReference type="EMBL" id="KV417284">
    <property type="protein sequence ID" value="KZO96530.1"/>
    <property type="molecule type" value="Genomic_DNA"/>
</dbReference>
<dbReference type="AlphaFoldDB" id="A0A167MB37"/>
<dbReference type="InterPro" id="IPR023210">
    <property type="entry name" value="NADP_OxRdtase_dom"/>
</dbReference>
<dbReference type="InterPro" id="IPR050523">
    <property type="entry name" value="AKR_Detox_Biosynth"/>
</dbReference>
<evidence type="ECO:0000313" key="4">
    <source>
        <dbReference type="EMBL" id="KZO96530.1"/>
    </source>
</evidence>
<accession>A0A167MB37</accession>
<dbReference type="Proteomes" id="UP000076738">
    <property type="component" value="Unassembled WGS sequence"/>
</dbReference>
<sequence length="357" mass="40401">MSTNKANEKPTVKYVRLGKTGLRVSVPIVGCMSFGSHEWQARDLLDWVVDEDKAIELLKAAWDRGVTTLDTANVYSNGESEKVIAKFIKKYNIPREKLVIMSKCYFLVGKAPNVLTITNPQLANERDYVNQSGLSRTAIFNAVNASLQRLETDYIDLLQIHRYDYNTPPEETMCALNDLVRSGKVRYLGASSMWTWQLSEYNHIAEKNGWTQFVSMQNHHNLAYREEEREMIPYCKYKGIGLIPYAPLMQGNLARPLDPSKHDGEKTSRVNTSVIKRVPNETDRTIISRVEELAEKKGVPMAQITIAWSLTKVDSPIIGMSSAGRLEEAIPIGVTLTDEEIKYLEEPYKPKPMSGPL</sequence>
<gene>
    <name evidence="4" type="ORF">CALVIDRAFT_481381</name>
</gene>
<dbReference type="PANTHER" id="PTHR43364:SF9">
    <property type="entry name" value="OXIDOREDUCTASE"/>
    <property type="match status" value="1"/>
</dbReference>
<keyword evidence="5" id="KW-1185">Reference proteome</keyword>
<evidence type="ECO:0000256" key="1">
    <source>
        <dbReference type="ARBA" id="ARBA00022857"/>
    </source>
</evidence>
<name>A0A167MB37_CALVF</name>
<dbReference type="OrthoDB" id="1720422at2759"/>
<dbReference type="Gene3D" id="3.20.20.100">
    <property type="entry name" value="NADP-dependent oxidoreductase domain"/>
    <property type="match status" value="1"/>
</dbReference>
<evidence type="ECO:0000259" key="3">
    <source>
        <dbReference type="Pfam" id="PF00248"/>
    </source>
</evidence>